<gene>
    <name evidence="1" type="ORF">ABID16_001025</name>
</gene>
<name>A0ABV2IW60_9HYPH</name>
<dbReference type="EMBL" id="JBEPMB010000001">
    <property type="protein sequence ID" value="MET3612720.1"/>
    <property type="molecule type" value="Genomic_DNA"/>
</dbReference>
<comment type="caution">
    <text evidence="1">The sequence shown here is derived from an EMBL/GenBank/DDBJ whole genome shotgun (WGS) entry which is preliminary data.</text>
</comment>
<evidence type="ECO:0000313" key="1">
    <source>
        <dbReference type="EMBL" id="MET3612720.1"/>
    </source>
</evidence>
<dbReference type="RefSeq" id="WP_354555266.1">
    <property type="nucleotide sequence ID" value="NZ_JBEPMB010000001.1"/>
</dbReference>
<dbReference type="GO" id="GO:0006508">
    <property type="term" value="P:proteolysis"/>
    <property type="evidence" value="ECO:0007669"/>
    <property type="project" value="UniProtKB-KW"/>
</dbReference>
<organism evidence="1 2">
    <name type="scientific">Rhizobium aquaticum</name>
    <dbReference type="NCBI Taxonomy" id="1549636"/>
    <lineage>
        <taxon>Bacteria</taxon>
        <taxon>Pseudomonadati</taxon>
        <taxon>Pseudomonadota</taxon>
        <taxon>Alphaproteobacteria</taxon>
        <taxon>Hyphomicrobiales</taxon>
        <taxon>Rhizobiaceae</taxon>
        <taxon>Rhizobium/Agrobacterium group</taxon>
        <taxon>Rhizobium</taxon>
    </lineage>
</organism>
<sequence>MCDPGLLLGIASGVASVAAQGAAMDQNRKMINQQSKLEYAAAERERLVKDNEANKQSYQAQLQADRNSSALKAAGEGMGGATAGQRIAEQQRQGALSIANAKDAKDAANANYTASTQGTQIEAVNGINKNTMNPFSAFMNVATSGLQNYGTLKLG</sequence>
<protein>
    <submittedName>
        <fullName evidence="1">Regulator of protease activity HflC (Stomatin/prohibitin superfamily)</fullName>
    </submittedName>
</protein>
<evidence type="ECO:0000313" key="2">
    <source>
        <dbReference type="Proteomes" id="UP001549047"/>
    </source>
</evidence>
<dbReference type="Proteomes" id="UP001549047">
    <property type="component" value="Unassembled WGS sequence"/>
</dbReference>
<keyword evidence="1" id="KW-0645">Protease</keyword>
<proteinExistence type="predicted"/>
<keyword evidence="1" id="KW-0378">Hydrolase</keyword>
<keyword evidence="2" id="KW-1185">Reference proteome</keyword>
<reference evidence="1 2" key="1">
    <citation type="submission" date="2024-06" db="EMBL/GenBank/DDBJ databases">
        <title>Genomic Encyclopedia of Type Strains, Phase IV (KMG-IV): sequencing the most valuable type-strain genomes for metagenomic binning, comparative biology and taxonomic classification.</title>
        <authorList>
            <person name="Goeker M."/>
        </authorList>
    </citation>
    <scope>NUCLEOTIDE SEQUENCE [LARGE SCALE GENOMIC DNA]</scope>
    <source>
        <strain evidence="1 2">DSM 29780</strain>
    </source>
</reference>
<dbReference type="GO" id="GO:0008233">
    <property type="term" value="F:peptidase activity"/>
    <property type="evidence" value="ECO:0007669"/>
    <property type="project" value="UniProtKB-KW"/>
</dbReference>
<accession>A0ABV2IW60</accession>